<dbReference type="AlphaFoldDB" id="A0A319ETP5"/>
<evidence type="ECO:0000256" key="4">
    <source>
        <dbReference type="PROSITE-ProRule" id="PRU01161"/>
    </source>
</evidence>
<dbReference type="OrthoDB" id="194358at2759"/>
<organism evidence="6 7">
    <name type="scientific">Aspergillus sclerotiicarbonarius (strain CBS 121057 / IBT 28362)</name>
    <dbReference type="NCBI Taxonomy" id="1448318"/>
    <lineage>
        <taxon>Eukaryota</taxon>
        <taxon>Fungi</taxon>
        <taxon>Dikarya</taxon>
        <taxon>Ascomycota</taxon>
        <taxon>Pezizomycotina</taxon>
        <taxon>Eurotiomycetes</taxon>
        <taxon>Eurotiomycetidae</taxon>
        <taxon>Eurotiales</taxon>
        <taxon>Aspergillaceae</taxon>
        <taxon>Aspergillus</taxon>
        <taxon>Aspergillus subgen. Circumdati</taxon>
    </lineage>
</organism>
<evidence type="ECO:0000256" key="3">
    <source>
        <dbReference type="ARBA" id="ARBA00023098"/>
    </source>
</evidence>
<gene>
    <name evidence="6" type="ORF">BO78DRAFT_443275</name>
</gene>
<proteinExistence type="predicted"/>
<feature type="short sequence motif" description="GXSXG" evidence="4">
    <location>
        <begin position="524"/>
        <end position="528"/>
    </location>
</feature>
<feature type="active site" description="Nucleophile" evidence="4">
    <location>
        <position position="526"/>
    </location>
</feature>
<dbReference type="GO" id="GO:0019369">
    <property type="term" value="P:arachidonate metabolic process"/>
    <property type="evidence" value="ECO:0007669"/>
    <property type="project" value="TreeGrafter"/>
</dbReference>
<dbReference type="InterPro" id="IPR016035">
    <property type="entry name" value="Acyl_Trfase/lysoPLipase"/>
</dbReference>
<dbReference type="GO" id="GO:0016020">
    <property type="term" value="C:membrane"/>
    <property type="evidence" value="ECO:0007669"/>
    <property type="project" value="TreeGrafter"/>
</dbReference>
<feature type="domain" description="PNPLA" evidence="5">
    <location>
        <begin position="486"/>
        <end position="691"/>
    </location>
</feature>
<keyword evidence="2 4" id="KW-0442">Lipid degradation</keyword>
<dbReference type="GO" id="GO:0046486">
    <property type="term" value="P:glycerolipid metabolic process"/>
    <property type="evidence" value="ECO:0007669"/>
    <property type="project" value="UniProtKB-ARBA"/>
</dbReference>
<dbReference type="PROSITE" id="PS51635">
    <property type="entry name" value="PNPLA"/>
    <property type="match status" value="1"/>
</dbReference>
<keyword evidence="7" id="KW-1185">Reference proteome</keyword>
<dbReference type="Pfam" id="PF01734">
    <property type="entry name" value="Patatin"/>
    <property type="match status" value="1"/>
</dbReference>
<dbReference type="EMBL" id="KZ826342">
    <property type="protein sequence ID" value="PYI07374.1"/>
    <property type="molecule type" value="Genomic_DNA"/>
</dbReference>
<feature type="short sequence motif" description="DGA/G" evidence="4">
    <location>
        <begin position="677"/>
        <end position="679"/>
    </location>
</feature>
<dbReference type="PANTHER" id="PTHR24185">
    <property type="entry name" value="CALCIUM-INDEPENDENT PHOSPHOLIPASE A2-GAMMA"/>
    <property type="match status" value="1"/>
</dbReference>
<dbReference type="PANTHER" id="PTHR24185:SF1">
    <property type="entry name" value="CALCIUM-INDEPENDENT PHOSPHOLIPASE A2-GAMMA"/>
    <property type="match status" value="1"/>
</dbReference>
<keyword evidence="1 4" id="KW-0378">Hydrolase</keyword>
<evidence type="ECO:0000256" key="2">
    <source>
        <dbReference type="ARBA" id="ARBA00022963"/>
    </source>
</evidence>
<dbReference type="STRING" id="1448318.A0A319ETP5"/>
<dbReference type="CDD" id="cd07199">
    <property type="entry name" value="Pat17_PNPLA8_PNPLA9_like"/>
    <property type="match status" value="1"/>
</dbReference>
<evidence type="ECO:0000313" key="6">
    <source>
        <dbReference type="EMBL" id="PYI07374.1"/>
    </source>
</evidence>
<feature type="active site" description="Proton acceptor" evidence="4">
    <location>
        <position position="677"/>
    </location>
</feature>
<evidence type="ECO:0000259" key="5">
    <source>
        <dbReference type="PROSITE" id="PS51635"/>
    </source>
</evidence>
<sequence>MTKCEHQYWVELTQGEAAPQLTYGFQLAQLVGELPDPATQLPQVIFFMGRRLKDQALRHICGHNYRGQSRHHQHINIRSDNRTWRSAQPRIFADCNPTHRALLPGFTSPHICHREQIFPIDVSQTEYSLHDIVLARLLFLFVDVLCTFADDIGGLGAVRELLSTWVRLGSASTLHRAVRPRVIVVLGGQIQSITHSLLEEEDFLFELLHVGELPFFTVFGDIQITRLSGEELSPEARFMALGSDISHQLHNSKLCREHQQALFSAVHTNAFFELALQHISTDPLSSFDFIRASREGNPVDGSFISHLINFLEVGNKSRAPYDTMASYIASAILMDAYPPGMHRFPPSTVFQVLYREGCYIALRHCYSTDSLAIMQCQRIQNHLIAHFEAMVAQSALSAEVHKCNLGRQKRYWTWLRSNRTCLWCIRRNPEHSQACGHTICDICTEIFGDPSPHTENEYLIHQCVLCGGSKCLTVTLPPPTAAPRVLSIDGGGPRGVIPLENLEILQELIGPALPIGNLFDLNVGTSSGGIIALTMTILKMDISQCKVLFRELARKIFSPLRRKRFLSFLLTDGAYDTKVLEETLKDHFGATRRMFDAPTSFVSSGRVAVTATSIADGTAYIFANYNGAAPHRAEIAYGRLRSDLGNEPFVWQVARATAAAPPLFSTIDIPGLGTFQDGGMKRHNNPVNLALSEARHLWPNAAGPDILISLGTGSEAPKVPARASRFRNILVDGWVPRIYRSVKSSFDGQTIWRELLGLLDDDVRGDYFRFDSSFPSGLPAMDNTDCMDFLSERVRIQPGDCRSHQDAVTALLTACLFFRLDTMPEYRTGLFHCVGTIRCRAPAEPLIARLALIEGQRPDFFKDNINLGLSLSPDNICQVCRRYALPVRFFVRDLQERITLSLRFGSTTRRLSAFPNNIQWFIDGQNIYRPFGAANHNVPLQVNCPTCTAHTMARGRKRRYIEI</sequence>
<keyword evidence="3 4" id="KW-0443">Lipid metabolism</keyword>
<dbReference type="InterPro" id="IPR002641">
    <property type="entry name" value="PNPLA_dom"/>
</dbReference>
<accession>A0A319ETP5</accession>
<dbReference type="Proteomes" id="UP000248423">
    <property type="component" value="Unassembled WGS sequence"/>
</dbReference>
<dbReference type="GO" id="GO:0047499">
    <property type="term" value="F:calcium-independent phospholipase A2 activity"/>
    <property type="evidence" value="ECO:0007669"/>
    <property type="project" value="TreeGrafter"/>
</dbReference>
<dbReference type="VEuPathDB" id="FungiDB:BO78DRAFT_443275"/>
<evidence type="ECO:0000256" key="1">
    <source>
        <dbReference type="ARBA" id="ARBA00022801"/>
    </source>
</evidence>
<reference evidence="6 7" key="1">
    <citation type="submission" date="2018-02" db="EMBL/GenBank/DDBJ databases">
        <title>The genomes of Aspergillus section Nigri reveals drivers in fungal speciation.</title>
        <authorList>
            <consortium name="DOE Joint Genome Institute"/>
            <person name="Vesth T.C."/>
            <person name="Nybo J."/>
            <person name="Theobald S."/>
            <person name="Brandl J."/>
            <person name="Frisvad J.C."/>
            <person name="Nielsen K.F."/>
            <person name="Lyhne E.K."/>
            <person name="Kogle M.E."/>
            <person name="Kuo A."/>
            <person name="Riley R."/>
            <person name="Clum A."/>
            <person name="Nolan M."/>
            <person name="Lipzen A."/>
            <person name="Salamov A."/>
            <person name="Henrissat B."/>
            <person name="Wiebenga A."/>
            <person name="De vries R.P."/>
            <person name="Grigoriev I.V."/>
            <person name="Mortensen U.H."/>
            <person name="Andersen M.R."/>
            <person name="Baker S.E."/>
        </authorList>
    </citation>
    <scope>NUCLEOTIDE SEQUENCE [LARGE SCALE GENOMIC DNA]</scope>
    <source>
        <strain evidence="6 7">CBS 121057</strain>
    </source>
</reference>
<dbReference type="GO" id="GO:0016042">
    <property type="term" value="P:lipid catabolic process"/>
    <property type="evidence" value="ECO:0007669"/>
    <property type="project" value="UniProtKB-UniRule"/>
</dbReference>
<evidence type="ECO:0000313" key="7">
    <source>
        <dbReference type="Proteomes" id="UP000248423"/>
    </source>
</evidence>
<name>A0A319ETP5_ASPSB</name>
<dbReference type="SUPFAM" id="SSF52151">
    <property type="entry name" value="FabD/lysophospholipase-like"/>
    <property type="match status" value="1"/>
</dbReference>
<feature type="short sequence motif" description="GXGXXG" evidence="4">
    <location>
        <begin position="490"/>
        <end position="495"/>
    </location>
</feature>
<dbReference type="Gene3D" id="3.40.1090.10">
    <property type="entry name" value="Cytosolic phospholipase A2 catalytic domain"/>
    <property type="match status" value="1"/>
</dbReference>
<protein>
    <submittedName>
        <fullName evidence="6">FabD/lysophospholipase-like protein</fullName>
    </submittedName>
</protein>